<organism evidence="3 4">
    <name type="scientific">Globodera rostochiensis</name>
    <name type="common">Golden nematode worm</name>
    <name type="synonym">Heterodera rostochiensis</name>
    <dbReference type="NCBI Taxonomy" id="31243"/>
    <lineage>
        <taxon>Eukaryota</taxon>
        <taxon>Metazoa</taxon>
        <taxon>Ecdysozoa</taxon>
        <taxon>Nematoda</taxon>
        <taxon>Chromadorea</taxon>
        <taxon>Rhabditida</taxon>
        <taxon>Tylenchina</taxon>
        <taxon>Tylenchomorpha</taxon>
        <taxon>Tylenchoidea</taxon>
        <taxon>Heteroderidae</taxon>
        <taxon>Heteroderinae</taxon>
        <taxon>Globodera</taxon>
    </lineage>
</organism>
<accession>A0A914I1W3</accession>
<dbReference type="WBParaSite" id="Gr19_v10_g6111.t1">
    <property type="protein sequence ID" value="Gr19_v10_g6111.t1"/>
    <property type="gene ID" value="Gr19_v10_g6111"/>
</dbReference>
<feature type="signal peptide" evidence="2">
    <location>
        <begin position="1"/>
        <end position="23"/>
    </location>
</feature>
<sequence length="91" mass="9553">MKKFLPVFVVLAFLLFAVASSAADKGTAQNVAIAEFGPAGAAVFGHAPPHRRVKRGKKHKGSSSSSSARRGGHRKKGHGGLIGKFFGKGRR</sequence>
<dbReference type="AlphaFoldDB" id="A0A914I1W3"/>
<reference evidence="4" key="1">
    <citation type="submission" date="2022-11" db="UniProtKB">
        <authorList>
            <consortium name="WormBaseParasite"/>
        </authorList>
    </citation>
    <scope>IDENTIFICATION</scope>
</reference>
<dbReference type="Proteomes" id="UP000887572">
    <property type="component" value="Unplaced"/>
</dbReference>
<evidence type="ECO:0000256" key="2">
    <source>
        <dbReference type="SAM" id="SignalP"/>
    </source>
</evidence>
<protein>
    <submittedName>
        <fullName evidence="4">Uncharacterized protein</fullName>
    </submittedName>
</protein>
<keyword evidence="2" id="KW-0732">Signal</keyword>
<evidence type="ECO:0000313" key="3">
    <source>
        <dbReference type="Proteomes" id="UP000887572"/>
    </source>
</evidence>
<feature type="chain" id="PRO_5037805382" evidence="2">
    <location>
        <begin position="24"/>
        <end position="91"/>
    </location>
</feature>
<proteinExistence type="predicted"/>
<name>A0A914I1W3_GLORO</name>
<feature type="region of interest" description="Disordered" evidence="1">
    <location>
        <begin position="42"/>
        <end position="91"/>
    </location>
</feature>
<evidence type="ECO:0000256" key="1">
    <source>
        <dbReference type="SAM" id="MobiDB-lite"/>
    </source>
</evidence>
<evidence type="ECO:0000313" key="4">
    <source>
        <dbReference type="WBParaSite" id="Gr19_v10_g6111.t1"/>
    </source>
</evidence>
<keyword evidence="3" id="KW-1185">Reference proteome</keyword>
<feature type="compositionally biased region" description="Basic residues" evidence="1">
    <location>
        <begin position="48"/>
        <end position="61"/>
    </location>
</feature>